<dbReference type="RefSeq" id="WP_048546441.1">
    <property type="nucleotide sequence ID" value="NZ_HF571038.1"/>
</dbReference>
<dbReference type="PRINTS" id="PR00081">
    <property type="entry name" value="GDHRDH"/>
</dbReference>
<dbReference type="OrthoDB" id="9803892at2"/>
<protein>
    <submittedName>
        <fullName evidence="3">Short chain dehydrogenase</fullName>
    </submittedName>
</protein>
<comment type="similarity">
    <text evidence="1">Belongs to the short-chain dehydrogenases/reductases (SDR) family.</text>
</comment>
<keyword evidence="4" id="KW-1185">Reference proteome</keyword>
<gene>
    <name evidence="3" type="ORF">BN13_550014</name>
</gene>
<dbReference type="GO" id="GO:0016491">
    <property type="term" value="F:oxidoreductase activity"/>
    <property type="evidence" value="ECO:0007669"/>
    <property type="project" value="UniProtKB-KW"/>
</dbReference>
<name>A0A077M9K4_9MICO</name>
<evidence type="ECO:0000313" key="4">
    <source>
        <dbReference type="Proteomes" id="UP000035720"/>
    </source>
</evidence>
<dbReference type="AlphaFoldDB" id="A0A077M9K4"/>
<evidence type="ECO:0000256" key="2">
    <source>
        <dbReference type="ARBA" id="ARBA00023002"/>
    </source>
</evidence>
<organism evidence="3 4">
    <name type="scientific">Nostocoides jenkinsii Ben 74</name>
    <dbReference type="NCBI Taxonomy" id="1193518"/>
    <lineage>
        <taxon>Bacteria</taxon>
        <taxon>Bacillati</taxon>
        <taxon>Actinomycetota</taxon>
        <taxon>Actinomycetes</taxon>
        <taxon>Micrococcales</taxon>
        <taxon>Intrasporangiaceae</taxon>
        <taxon>Nostocoides</taxon>
    </lineage>
</organism>
<keyword evidence="2" id="KW-0560">Oxidoreductase</keyword>
<dbReference type="Gene3D" id="3.40.50.720">
    <property type="entry name" value="NAD(P)-binding Rossmann-like Domain"/>
    <property type="match status" value="1"/>
</dbReference>
<dbReference type="Pfam" id="PF00106">
    <property type="entry name" value="adh_short"/>
    <property type="match status" value="1"/>
</dbReference>
<dbReference type="SUPFAM" id="SSF51735">
    <property type="entry name" value="NAD(P)-binding Rossmann-fold domains"/>
    <property type="match status" value="1"/>
</dbReference>
<evidence type="ECO:0000256" key="1">
    <source>
        <dbReference type="ARBA" id="ARBA00006484"/>
    </source>
</evidence>
<dbReference type="EMBL" id="CAJC01000167">
    <property type="protein sequence ID" value="CCI54026.1"/>
    <property type="molecule type" value="Genomic_DNA"/>
</dbReference>
<proteinExistence type="inferred from homology"/>
<dbReference type="InterPro" id="IPR036291">
    <property type="entry name" value="NAD(P)-bd_dom_sf"/>
</dbReference>
<dbReference type="PANTHER" id="PTHR43477:SF1">
    <property type="entry name" value="DIHYDROANTICAPSIN 7-DEHYDROGENASE"/>
    <property type="match status" value="1"/>
</dbReference>
<dbReference type="InterPro" id="IPR002347">
    <property type="entry name" value="SDR_fam"/>
</dbReference>
<dbReference type="STRING" id="1193518.BN13_550014"/>
<evidence type="ECO:0000313" key="3">
    <source>
        <dbReference type="EMBL" id="CCI54026.1"/>
    </source>
</evidence>
<dbReference type="PANTHER" id="PTHR43477">
    <property type="entry name" value="DIHYDROANTICAPSIN 7-DEHYDROGENASE"/>
    <property type="match status" value="1"/>
</dbReference>
<accession>A0A077M9K4</accession>
<dbReference type="InterPro" id="IPR051122">
    <property type="entry name" value="SDR_DHRS6-like"/>
</dbReference>
<reference evidence="3 4" key="1">
    <citation type="journal article" date="2013" name="ISME J.">
        <title>A metabolic model for members of the genus Tetrasphaera involved in enhanced biological phosphorus removal.</title>
        <authorList>
            <person name="Kristiansen R."/>
            <person name="Nguyen H.T.T."/>
            <person name="Saunders A.M."/>
            <person name="Nielsen J.L."/>
            <person name="Wimmer R."/>
            <person name="Le V.Q."/>
            <person name="McIlroy S.J."/>
            <person name="Petrovski S."/>
            <person name="Seviour R.J."/>
            <person name="Calteau A."/>
            <person name="Nielsen K.L."/>
            <person name="Nielsen P.H."/>
        </authorList>
    </citation>
    <scope>NUCLEOTIDE SEQUENCE [LARGE SCALE GENOMIC DNA]</scope>
    <source>
        <strain evidence="3 4">Ben 74</strain>
    </source>
</reference>
<comment type="caution">
    <text evidence="3">The sequence shown here is derived from an EMBL/GenBank/DDBJ whole genome shotgun (WGS) entry which is preliminary data.</text>
</comment>
<sequence length="193" mass="19666">MGRVVVAGAAGPSGQAVVRALRAAGHDVVPVTRSEVDLSDAAAVAAYAREVSAAGPVDALVHLVGGWRGGGGVAGQSDTDWEFLSERVIDTLRHTSREFFAALAASGGRLIIVSTTGLAAPRAGNANYLAAKAAAEAWTQALGHELAKTGGGSDILRVLALYSDADREANPEKDFGAWTHVDVLGGRIVTALA</sequence>
<dbReference type="Proteomes" id="UP000035720">
    <property type="component" value="Unassembled WGS sequence"/>
</dbReference>